<dbReference type="InterPro" id="IPR029063">
    <property type="entry name" value="SAM-dependent_MTases_sf"/>
</dbReference>
<dbReference type="InterPro" id="IPR051052">
    <property type="entry name" value="Diverse_substrate_MTase"/>
</dbReference>
<dbReference type="PANTHER" id="PTHR44942">
    <property type="entry name" value="METHYLTRANSF_11 DOMAIN-CONTAINING PROTEIN"/>
    <property type="match status" value="1"/>
</dbReference>
<dbReference type="GO" id="GO:0032259">
    <property type="term" value="P:methylation"/>
    <property type="evidence" value="ECO:0007669"/>
    <property type="project" value="UniProtKB-KW"/>
</dbReference>
<dbReference type="EMBL" id="CAJOBS010000710">
    <property type="protein sequence ID" value="CAF4629537.1"/>
    <property type="molecule type" value="Genomic_DNA"/>
</dbReference>
<dbReference type="Pfam" id="PF08241">
    <property type="entry name" value="Methyltransf_11"/>
    <property type="match status" value="1"/>
</dbReference>
<dbReference type="EMBL" id="CAJNYV010005879">
    <property type="protein sequence ID" value="CAF3787354.1"/>
    <property type="molecule type" value="Genomic_DNA"/>
</dbReference>
<accession>A0A821E2M0</accession>
<dbReference type="InterPro" id="IPR013216">
    <property type="entry name" value="Methyltransf_11"/>
</dbReference>
<evidence type="ECO:0000256" key="3">
    <source>
        <dbReference type="ARBA" id="ARBA00022679"/>
    </source>
</evidence>
<dbReference type="CDD" id="cd02440">
    <property type="entry name" value="AdoMet_MTases"/>
    <property type="match status" value="1"/>
</dbReference>
<dbReference type="Proteomes" id="UP000663838">
    <property type="component" value="Unassembled WGS sequence"/>
</dbReference>
<sequence>MSKRFFEGAQHAARYALNRPTYPPELMKKIMDFLGTKYTGKYDYAVDIGCGSGQSTEILSPYFEKVYGYDVSENQIKEARTRNTISNIEYKVSTKNVIPHADESLCLITVAQAAHWFDLQQFYTEANRTLKGMGVLAIYGYGLVKFEDEHASELDKIFQNFYDKLKPYFPPDRIHIDNKYAGIILPYEEKIRDDSVKIKYEWNLDRFLAYVSTWSGYVHYMEKYPDRDILFDLRHDLFKAMKTDNENELMRLYFETFLLLGRKKNELTNLNIIYSIMQ</sequence>
<dbReference type="AlphaFoldDB" id="A0A821E2M0"/>
<gene>
    <name evidence="5" type="ORF">KIK155_LOCUS31673</name>
    <name evidence="6" type="ORF">TOA249_LOCUS12507</name>
</gene>
<dbReference type="GO" id="GO:0008757">
    <property type="term" value="F:S-adenosylmethionine-dependent methyltransferase activity"/>
    <property type="evidence" value="ECO:0007669"/>
    <property type="project" value="InterPro"/>
</dbReference>
<dbReference type="Gene3D" id="3.40.50.150">
    <property type="entry name" value="Vaccinia Virus protein VP39"/>
    <property type="match status" value="1"/>
</dbReference>
<comment type="caution">
    <text evidence="6">The sequence shown here is derived from an EMBL/GenBank/DDBJ whole genome shotgun (WGS) entry which is preliminary data.</text>
</comment>
<protein>
    <recommendedName>
        <fullName evidence="4">Methyltransferase type 11 domain-containing protein</fullName>
    </recommendedName>
</protein>
<comment type="similarity">
    <text evidence="1">Belongs to the methyltransferase superfamily.</text>
</comment>
<evidence type="ECO:0000256" key="1">
    <source>
        <dbReference type="ARBA" id="ARBA00008361"/>
    </source>
</evidence>
<dbReference type="SUPFAM" id="SSF53335">
    <property type="entry name" value="S-adenosyl-L-methionine-dependent methyltransferases"/>
    <property type="match status" value="1"/>
</dbReference>
<organism evidence="6 7">
    <name type="scientific">Rotaria socialis</name>
    <dbReference type="NCBI Taxonomy" id="392032"/>
    <lineage>
        <taxon>Eukaryota</taxon>
        <taxon>Metazoa</taxon>
        <taxon>Spiralia</taxon>
        <taxon>Gnathifera</taxon>
        <taxon>Rotifera</taxon>
        <taxon>Eurotatoria</taxon>
        <taxon>Bdelloidea</taxon>
        <taxon>Philodinida</taxon>
        <taxon>Philodinidae</taxon>
        <taxon>Rotaria</taxon>
    </lineage>
</organism>
<keyword evidence="3" id="KW-0808">Transferase</keyword>
<dbReference type="PANTHER" id="PTHR44942:SF4">
    <property type="entry name" value="METHYLTRANSFERASE TYPE 11 DOMAIN-CONTAINING PROTEIN"/>
    <property type="match status" value="1"/>
</dbReference>
<feature type="domain" description="Methyltransferase type 11" evidence="4">
    <location>
        <begin position="46"/>
        <end position="138"/>
    </location>
</feature>
<evidence type="ECO:0000313" key="5">
    <source>
        <dbReference type="EMBL" id="CAF3787354.1"/>
    </source>
</evidence>
<reference evidence="6" key="1">
    <citation type="submission" date="2021-02" db="EMBL/GenBank/DDBJ databases">
        <authorList>
            <person name="Nowell W R."/>
        </authorList>
    </citation>
    <scope>NUCLEOTIDE SEQUENCE</scope>
</reference>
<dbReference type="Proteomes" id="UP000663865">
    <property type="component" value="Unassembled WGS sequence"/>
</dbReference>
<evidence type="ECO:0000256" key="2">
    <source>
        <dbReference type="ARBA" id="ARBA00022603"/>
    </source>
</evidence>
<keyword evidence="2" id="KW-0489">Methyltransferase</keyword>
<name>A0A821E2M0_9BILA</name>
<evidence type="ECO:0000313" key="7">
    <source>
        <dbReference type="Proteomes" id="UP000663838"/>
    </source>
</evidence>
<evidence type="ECO:0000259" key="4">
    <source>
        <dbReference type="Pfam" id="PF08241"/>
    </source>
</evidence>
<proteinExistence type="inferred from homology"/>
<evidence type="ECO:0000313" key="6">
    <source>
        <dbReference type="EMBL" id="CAF4629537.1"/>
    </source>
</evidence>